<dbReference type="GO" id="GO:0019563">
    <property type="term" value="P:glycerol catabolic process"/>
    <property type="evidence" value="ECO:0007669"/>
    <property type="project" value="TreeGrafter"/>
</dbReference>
<protein>
    <recommendedName>
        <fullName evidence="4">Triosephosphate isomerase</fullName>
        <ecNumber evidence="4">5.3.1.1</ecNumber>
    </recommendedName>
</protein>
<dbReference type="CDD" id="cd00311">
    <property type="entry name" value="TIM"/>
    <property type="match status" value="1"/>
</dbReference>
<reference evidence="5 6" key="1">
    <citation type="submission" date="2016-03" db="EMBL/GenBank/DDBJ databases">
        <title>Draft genome sequence of Gluconobacter cerinus strain CECT 9110.</title>
        <authorList>
            <person name="Sainz F."/>
            <person name="Mas A."/>
            <person name="Torija M.J."/>
        </authorList>
    </citation>
    <scope>NUCLEOTIDE SEQUENCE [LARGE SCALE GENOMIC DNA]</scope>
    <source>
        <strain evidence="5 6">CECT 9110</strain>
    </source>
</reference>
<accession>A0A1B6VHF3</accession>
<comment type="subunit">
    <text evidence="4">Homodimer.</text>
</comment>
<dbReference type="GO" id="GO:0006096">
    <property type="term" value="P:glycolytic process"/>
    <property type="evidence" value="ECO:0007669"/>
    <property type="project" value="UniProtKB-UniRule"/>
</dbReference>
<dbReference type="NCBIfam" id="TIGR00419">
    <property type="entry name" value="tim"/>
    <property type="match status" value="1"/>
</dbReference>
<dbReference type="Gene3D" id="3.20.20.70">
    <property type="entry name" value="Aldolase class I"/>
    <property type="match status" value="1"/>
</dbReference>
<keyword evidence="4" id="KW-0963">Cytoplasm</keyword>
<dbReference type="EMBL" id="LUTU01000014">
    <property type="protein sequence ID" value="OAJ66642.1"/>
    <property type="molecule type" value="Genomic_DNA"/>
</dbReference>
<sequence length="254" mass="27278">MERDAIWVGTSWKMNKGPGASVAAANELARMSFPAAIQPFVIPPFTSLKDVCDRLSGSRVAVGAQNMHWQDEGAWTGEISPTMISECGAELVEIGHSERRTYFGETDQTVNLKVHAALRHGLRPLVCIGDTADEYSYIVTNETLARQLKIALHGVSEDEVPQVLIAYEPVWAIGASGRPADAAFVERTHNHLRKILINIAGSSAGSAVKLLYGGSVTQDNAAGYVALPNVNGVFVGRAAWNVEHFQALAEGVIA</sequence>
<dbReference type="NCBIfam" id="NF000722">
    <property type="entry name" value="PRK00042.2-1"/>
    <property type="match status" value="1"/>
</dbReference>
<dbReference type="InterPro" id="IPR013785">
    <property type="entry name" value="Aldolase_TIM"/>
</dbReference>
<dbReference type="PROSITE" id="PS51440">
    <property type="entry name" value="TIM_2"/>
    <property type="match status" value="1"/>
</dbReference>
<comment type="caution">
    <text evidence="5">The sequence shown here is derived from an EMBL/GenBank/DDBJ whole genome shotgun (WGS) entry which is preliminary data.</text>
</comment>
<dbReference type="GO" id="GO:0046166">
    <property type="term" value="P:glyceraldehyde-3-phosphate biosynthetic process"/>
    <property type="evidence" value="ECO:0007669"/>
    <property type="project" value="TreeGrafter"/>
</dbReference>
<keyword evidence="3 4" id="KW-0413">Isomerase</keyword>
<dbReference type="Pfam" id="PF00121">
    <property type="entry name" value="TIM"/>
    <property type="match status" value="1"/>
</dbReference>
<dbReference type="UniPathway" id="UPA00138"/>
<dbReference type="PANTHER" id="PTHR21139:SF42">
    <property type="entry name" value="TRIOSEPHOSPHATE ISOMERASE"/>
    <property type="match status" value="1"/>
</dbReference>
<dbReference type="SUPFAM" id="SSF51351">
    <property type="entry name" value="Triosephosphate isomerase (TIM)"/>
    <property type="match status" value="1"/>
</dbReference>
<dbReference type="RefSeq" id="WP_064275245.1">
    <property type="nucleotide sequence ID" value="NZ_LUTU01000014.1"/>
</dbReference>
<evidence type="ECO:0000256" key="1">
    <source>
        <dbReference type="ARBA" id="ARBA00000148"/>
    </source>
</evidence>
<dbReference type="OrthoDB" id="9809429at2"/>
<evidence type="ECO:0000256" key="4">
    <source>
        <dbReference type="RuleBase" id="RU363013"/>
    </source>
</evidence>
<evidence type="ECO:0000256" key="2">
    <source>
        <dbReference type="ARBA" id="ARBA00007422"/>
    </source>
</evidence>
<dbReference type="PANTHER" id="PTHR21139">
    <property type="entry name" value="TRIOSEPHOSPHATE ISOMERASE"/>
    <property type="match status" value="1"/>
</dbReference>
<dbReference type="GO" id="GO:0006094">
    <property type="term" value="P:gluconeogenesis"/>
    <property type="evidence" value="ECO:0007669"/>
    <property type="project" value="UniProtKB-UniPathway"/>
</dbReference>
<comment type="pathway">
    <text evidence="4">Carbohydrate biosynthesis; gluconeogenesis.</text>
</comment>
<comment type="similarity">
    <text evidence="2 4">Belongs to the triosephosphate isomerase family.</text>
</comment>
<evidence type="ECO:0000313" key="5">
    <source>
        <dbReference type="EMBL" id="OAJ66642.1"/>
    </source>
</evidence>
<gene>
    <name evidence="5" type="ORF">A0123_02775</name>
</gene>
<keyword evidence="4" id="KW-0312">Gluconeogenesis</keyword>
<organism evidence="5 6">
    <name type="scientific">Gluconobacter cerinus</name>
    <dbReference type="NCBI Taxonomy" id="38307"/>
    <lineage>
        <taxon>Bacteria</taxon>
        <taxon>Pseudomonadati</taxon>
        <taxon>Pseudomonadota</taxon>
        <taxon>Alphaproteobacteria</taxon>
        <taxon>Acetobacterales</taxon>
        <taxon>Acetobacteraceae</taxon>
        <taxon>Gluconobacter</taxon>
    </lineage>
</organism>
<dbReference type="PATRIC" id="fig|38307.3.peg.2897"/>
<keyword evidence="4" id="KW-0324">Glycolysis</keyword>
<comment type="catalytic activity">
    <reaction evidence="1">
        <text>L-erythrulose 1-phosphate = D-erythrulose 4-phosphate</text>
        <dbReference type="Rhea" id="RHEA:49588"/>
        <dbReference type="ChEBI" id="CHEBI:58002"/>
        <dbReference type="ChEBI" id="CHEBI:90796"/>
        <dbReference type="EC" id="5.3.1.33"/>
    </reaction>
</comment>
<dbReference type="AlphaFoldDB" id="A0A1B6VHF3"/>
<comment type="pathway">
    <text evidence="4">Carbohydrate degradation; glycolysis; D-glyceraldehyde 3-phosphate from glycerone phosphate: step 1/1.</text>
</comment>
<proteinExistence type="inferred from homology"/>
<dbReference type="Proteomes" id="UP000077786">
    <property type="component" value="Unassembled WGS sequence"/>
</dbReference>
<evidence type="ECO:0000313" key="6">
    <source>
        <dbReference type="Proteomes" id="UP000077786"/>
    </source>
</evidence>
<dbReference type="InterPro" id="IPR035990">
    <property type="entry name" value="TIM_sf"/>
</dbReference>
<name>A0A1B6VHF3_9PROT</name>
<dbReference type="InterPro" id="IPR000652">
    <property type="entry name" value="Triosephosphate_isomerase"/>
</dbReference>
<dbReference type="GO" id="GO:0005829">
    <property type="term" value="C:cytosol"/>
    <property type="evidence" value="ECO:0007669"/>
    <property type="project" value="TreeGrafter"/>
</dbReference>
<evidence type="ECO:0000256" key="3">
    <source>
        <dbReference type="ARBA" id="ARBA00023235"/>
    </source>
</evidence>
<comment type="catalytic activity">
    <reaction evidence="4">
        <text>D-glyceraldehyde 3-phosphate = dihydroxyacetone phosphate</text>
        <dbReference type="Rhea" id="RHEA:18585"/>
        <dbReference type="ChEBI" id="CHEBI:57642"/>
        <dbReference type="ChEBI" id="CHEBI:59776"/>
        <dbReference type="EC" id="5.3.1.1"/>
    </reaction>
</comment>
<dbReference type="EC" id="5.3.1.1" evidence="4"/>
<dbReference type="GO" id="GO:0004807">
    <property type="term" value="F:triose-phosphate isomerase activity"/>
    <property type="evidence" value="ECO:0007669"/>
    <property type="project" value="UniProtKB-UniRule"/>
</dbReference>
<comment type="subcellular location">
    <subcellularLocation>
        <location evidence="4">Cytoplasm</location>
    </subcellularLocation>
</comment>
<dbReference type="UniPathway" id="UPA00109">
    <property type="reaction ID" value="UER00189"/>
</dbReference>